<dbReference type="InterPro" id="IPR042206">
    <property type="entry name" value="CRISPR-assoc_Cas1_C"/>
</dbReference>
<dbReference type="Gene3D" id="1.20.120.920">
    <property type="entry name" value="CRISPR-associated endonuclease Cas1, C-terminal domain"/>
    <property type="match status" value="1"/>
</dbReference>
<dbReference type="AlphaFoldDB" id="A0A2M8ATG2"/>
<proteinExistence type="predicted"/>
<comment type="caution">
    <text evidence="1">The sequence shown here is derived from an EMBL/GenBank/DDBJ whole genome shotgun (WGS) entry which is preliminary data.</text>
</comment>
<name>A0A2M8ATG2_9BACT</name>
<gene>
    <name evidence="1" type="ORF">CO110_05565</name>
</gene>
<dbReference type="EMBL" id="PFUI01000140">
    <property type="protein sequence ID" value="PJB29488.1"/>
    <property type="molecule type" value="Genomic_DNA"/>
</dbReference>
<protein>
    <submittedName>
        <fullName evidence="1">Uncharacterized protein</fullName>
    </submittedName>
</protein>
<organism evidence="1 2">
    <name type="scientific">Candidatus Desantisbacteria bacterium CG_4_9_14_3_um_filter_40_11</name>
    <dbReference type="NCBI Taxonomy" id="1974546"/>
    <lineage>
        <taxon>Bacteria</taxon>
        <taxon>Candidatus Desantisiibacteriota</taxon>
    </lineage>
</organism>
<evidence type="ECO:0000313" key="2">
    <source>
        <dbReference type="Proteomes" id="UP000231366"/>
    </source>
</evidence>
<reference evidence="2" key="1">
    <citation type="submission" date="2017-09" db="EMBL/GenBank/DDBJ databases">
        <title>Depth-based differentiation of microbial function through sediment-hosted aquifers and enrichment of novel symbionts in the deep terrestrial subsurface.</title>
        <authorList>
            <person name="Probst A.J."/>
            <person name="Ladd B."/>
            <person name="Jarett J.K."/>
            <person name="Geller-Mcgrath D.E."/>
            <person name="Sieber C.M.K."/>
            <person name="Emerson J.B."/>
            <person name="Anantharaman K."/>
            <person name="Thomas B.C."/>
            <person name="Malmstrom R."/>
            <person name="Stieglmeier M."/>
            <person name="Klingl A."/>
            <person name="Woyke T."/>
            <person name="Ryan C.M."/>
            <person name="Banfield J.F."/>
        </authorList>
    </citation>
    <scope>NUCLEOTIDE SEQUENCE [LARGE SCALE GENOMIC DNA]</scope>
</reference>
<dbReference type="Proteomes" id="UP000231366">
    <property type="component" value="Unassembled WGS sequence"/>
</dbReference>
<sequence>MAGCSIRLINLKSISLNDFTESPKGMYLKTDAVKRFLDQFEAEMERKKGNTTLSLEEDIYVQVYIFKKWAIEDRSLSFYKWNI</sequence>
<accession>A0A2M8ATG2</accession>
<evidence type="ECO:0000313" key="1">
    <source>
        <dbReference type="EMBL" id="PJB29488.1"/>
    </source>
</evidence>